<sequence>MQLARTYPRLLPTPEPCPAIPPQQQPYRTHPFPLGALKNLIYLALDRNSLSGEIPVELGTIPLKTLVLEFNSELCGPLPSSFSARIGKMDGLFVDGTAIVGVTRTDGSGLNSVMDIQKLIDAGMAVNSGLLRKKGSTFSINNESACLTSDAMLGTVLPKS</sequence>
<keyword evidence="2" id="KW-1185">Reference proteome</keyword>
<dbReference type="EMBL" id="MCGO01000310">
    <property type="protein sequence ID" value="ORY15651.1"/>
    <property type="molecule type" value="Genomic_DNA"/>
</dbReference>
<accession>A0A1Y1ZZF7</accession>
<dbReference type="AlphaFoldDB" id="A0A1Y1ZZF7"/>
<proteinExistence type="predicted"/>
<protein>
    <recommendedName>
        <fullName evidence="3">L domain-like protein</fullName>
    </recommendedName>
</protein>
<dbReference type="InterPro" id="IPR032675">
    <property type="entry name" value="LRR_dom_sf"/>
</dbReference>
<dbReference type="Proteomes" id="UP000193642">
    <property type="component" value="Unassembled WGS sequence"/>
</dbReference>
<gene>
    <name evidence="1" type="ORF">BCR33DRAFT_799947</name>
</gene>
<comment type="caution">
    <text evidence="1">The sequence shown here is derived from an EMBL/GenBank/DDBJ whole genome shotgun (WGS) entry which is preliminary data.</text>
</comment>
<dbReference type="Gene3D" id="3.80.10.10">
    <property type="entry name" value="Ribonuclease Inhibitor"/>
    <property type="match status" value="1"/>
</dbReference>
<evidence type="ECO:0008006" key="3">
    <source>
        <dbReference type="Google" id="ProtNLM"/>
    </source>
</evidence>
<dbReference type="Gene3D" id="3.30.1490.310">
    <property type="match status" value="1"/>
</dbReference>
<evidence type="ECO:0000313" key="2">
    <source>
        <dbReference type="Proteomes" id="UP000193642"/>
    </source>
</evidence>
<evidence type="ECO:0000313" key="1">
    <source>
        <dbReference type="EMBL" id="ORY15651.1"/>
    </source>
</evidence>
<reference evidence="1 2" key="1">
    <citation type="submission" date="2016-07" db="EMBL/GenBank/DDBJ databases">
        <title>Pervasive Adenine N6-methylation of Active Genes in Fungi.</title>
        <authorList>
            <consortium name="DOE Joint Genome Institute"/>
            <person name="Mondo S.J."/>
            <person name="Dannebaum R.O."/>
            <person name="Kuo R.C."/>
            <person name="Labutti K."/>
            <person name="Haridas S."/>
            <person name="Kuo A."/>
            <person name="Salamov A."/>
            <person name="Ahrendt S.R."/>
            <person name="Lipzen A."/>
            <person name="Sullivan W."/>
            <person name="Andreopoulos W.B."/>
            <person name="Clum A."/>
            <person name="Lindquist E."/>
            <person name="Daum C."/>
            <person name="Ramamoorthy G.K."/>
            <person name="Gryganskyi A."/>
            <person name="Culley D."/>
            <person name="Magnuson J.K."/>
            <person name="James T.Y."/>
            <person name="O'Malley M.A."/>
            <person name="Stajich J.E."/>
            <person name="Spatafora J.W."/>
            <person name="Visel A."/>
            <person name="Grigoriev I.V."/>
        </authorList>
    </citation>
    <scope>NUCLEOTIDE SEQUENCE [LARGE SCALE GENOMIC DNA]</scope>
    <source>
        <strain evidence="1 2">JEL800</strain>
    </source>
</reference>
<name>A0A1Y1ZZF7_9FUNG</name>
<organism evidence="1 2">
    <name type="scientific">Rhizoclosmatium globosum</name>
    <dbReference type="NCBI Taxonomy" id="329046"/>
    <lineage>
        <taxon>Eukaryota</taxon>
        <taxon>Fungi</taxon>
        <taxon>Fungi incertae sedis</taxon>
        <taxon>Chytridiomycota</taxon>
        <taxon>Chytridiomycota incertae sedis</taxon>
        <taxon>Chytridiomycetes</taxon>
        <taxon>Chytridiales</taxon>
        <taxon>Chytriomycetaceae</taxon>
        <taxon>Rhizoclosmatium</taxon>
    </lineage>
</organism>
<dbReference type="SUPFAM" id="SSF52058">
    <property type="entry name" value="L domain-like"/>
    <property type="match status" value="1"/>
</dbReference>